<organism evidence="2 3">
    <name type="scientific">Falsiroseomonas frigidaquae</name>
    <dbReference type="NCBI Taxonomy" id="487318"/>
    <lineage>
        <taxon>Bacteria</taxon>
        <taxon>Pseudomonadati</taxon>
        <taxon>Pseudomonadota</taxon>
        <taxon>Alphaproteobacteria</taxon>
        <taxon>Acetobacterales</taxon>
        <taxon>Roseomonadaceae</taxon>
        <taxon>Falsiroseomonas</taxon>
    </lineage>
</organism>
<accession>A0ABX1EZA9</accession>
<dbReference type="PANTHER" id="PTHR32309">
    <property type="entry name" value="TYROSINE-PROTEIN KINASE"/>
    <property type="match status" value="1"/>
</dbReference>
<reference evidence="2 3" key="1">
    <citation type="submission" date="2020-03" db="EMBL/GenBank/DDBJ databases">
        <title>Roseomonas selenitidurans sp. nov. isolated from soil.</title>
        <authorList>
            <person name="Liu H."/>
        </authorList>
    </citation>
    <scope>NUCLEOTIDE SEQUENCE [LARGE SCALE GENOMIC DNA]</scope>
    <source>
        <strain evidence="2 3">JCM 15073</strain>
    </source>
</reference>
<dbReference type="Proteomes" id="UP000765160">
    <property type="component" value="Unassembled WGS sequence"/>
</dbReference>
<sequence>MTGMSAPRTHLAERAVAAMGPLRGVETLAPDTLAPPGLASTSQAPLREVSRNAESFAQAPVAPPPAVDMQALRDAGLAFEPQAEARTRLAEELALIQNQVLRAMPPVDAARNATTCRQLVMLTSAKAEEGKSFMALNLAASLAAGTGQPVLLVDVDGGVSQRLGLADAPGLRALAQDPAQPVSLLLRTTAITGLSVLPYGARQPGQAAPSSAALAAALRAVAVALPRHVVLLDTPAALSSSDAPTLAAMVGQVLLVVRAEQTPRDAVEAALDVLEACPVLQLMLNQSRMSSDDSFGDPAATADG</sequence>
<keyword evidence="3" id="KW-1185">Reference proteome</keyword>
<evidence type="ECO:0000313" key="3">
    <source>
        <dbReference type="Proteomes" id="UP000765160"/>
    </source>
</evidence>
<dbReference type="EMBL" id="JAAVTX010000003">
    <property type="protein sequence ID" value="NKE45423.1"/>
    <property type="molecule type" value="Genomic_DNA"/>
</dbReference>
<dbReference type="InterPro" id="IPR050445">
    <property type="entry name" value="Bact_polysacc_biosynth/exp"/>
</dbReference>
<evidence type="ECO:0000256" key="1">
    <source>
        <dbReference type="SAM" id="MobiDB-lite"/>
    </source>
</evidence>
<dbReference type="Gene3D" id="3.40.50.300">
    <property type="entry name" value="P-loop containing nucleotide triphosphate hydrolases"/>
    <property type="match status" value="1"/>
</dbReference>
<comment type="caution">
    <text evidence="2">The sequence shown here is derived from an EMBL/GenBank/DDBJ whole genome shotgun (WGS) entry which is preliminary data.</text>
</comment>
<protein>
    <submittedName>
        <fullName evidence="2">Uncharacterized protein</fullName>
    </submittedName>
</protein>
<evidence type="ECO:0000313" key="2">
    <source>
        <dbReference type="EMBL" id="NKE45423.1"/>
    </source>
</evidence>
<dbReference type="PANTHER" id="PTHR32309:SF13">
    <property type="entry name" value="FERRIC ENTEROBACTIN TRANSPORT PROTEIN FEPE"/>
    <property type="match status" value="1"/>
</dbReference>
<feature type="region of interest" description="Disordered" evidence="1">
    <location>
        <begin position="27"/>
        <end position="52"/>
    </location>
</feature>
<dbReference type="RefSeq" id="WP_168049864.1">
    <property type="nucleotide sequence ID" value="NZ_JAATJR010000003.1"/>
</dbReference>
<gene>
    <name evidence="2" type="ORF">HB662_11605</name>
</gene>
<proteinExistence type="predicted"/>
<dbReference type="InterPro" id="IPR027417">
    <property type="entry name" value="P-loop_NTPase"/>
</dbReference>
<name>A0ABX1EZA9_9PROT</name>
<dbReference type="SUPFAM" id="SSF52540">
    <property type="entry name" value="P-loop containing nucleoside triphosphate hydrolases"/>
    <property type="match status" value="1"/>
</dbReference>